<dbReference type="Gene3D" id="3.40.50.1700">
    <property type="entry name" value="Glycoside hydrolase family 3 C-terminal domain"/>
    <property type="match status" value="1"/>
</dbReference>
<dbReference type="InterPro" id="IPR002772">
    <property type="entry name" value="Glyco_hydro_3_C"/>
</dbReference>
<dbReference type="SUPFAM" id="SSF52279">
    <property type="entry name" value="Beta-D-glucan exohydrolase, C-terminal domain"/>
    <property type="match status" value="1"/>
</dbReference>
<dbReference type="Gene3D" id="3.20.20.300">
    <property type="entry name" value="Glycoside hydrolase, family 3, N-terminal domain"/>
    <property type="match status" value="1"/>
</dbReference>
<dbReference type="GO" id="GO:0009251">
    <property type="term" value="P:glucan catabolic process"/>
    <property type="evidence" value="ECO:0007669"/>
    <property type="project" value="TreeGrafter"/>
</dbReference>
<dbReference type="RefSeq" id="WP_015071840.1">
    <property type="nucleotide sequence ID" value="NC_019395.1"/>
</dbReference>
<evidence type="ECO:0000256" key="5">
    <source>
        <dbReference type="ARBA" id="ARBA00022801"/>
    </source>
</evidence>
<dbReference type="Pfam" id="PF00933">
    <property type="entry name" value="Glyco_hydro_3"/>
    <property type="match status" value="1"/>
</dbReference>
<comment type="catalytic activity">
    <reaction evidence="1">
        <text>Hydrolysis of terminal, non-reducing beta-D-glucosyl residues with release of beta-D-glucose.</text>
        <dbReference type="EC" id="3.2.1.21"/>
    </reaction>
</comment>
<proteinExistence type="inferred from homology"/>
<dbReference type="KEGG" id="pbo:PACID_31860"/>
<dbReference type="AlphaFoldDB" id="K7RWZ1"/>
<dbReference type="SMART" id="SM01217">
    <property type="entry name" value="Fn3_like"/>
    <property type="match status" value="1"/>
</dbReference>
<feature type="domain" description="Fibronectin type III-like" evidence="7">
    <location>
        <begin position="670"/>
        <end position="739"/>
    </location>
</feature>
<dbReference type="Proteomes" id="UP000000214">
    <property type="component" value="Chromosome"/>
</dbReference>
<dbReference type="PANTHER" id="PTHR30620">
    <property type="entry name" value="PERIPLASMIC BETA-GLUCOSIDASE-RELATED"/>
    <property type="match status" value="1"/>
</dbReference>
<evidence type="ECO:0000256" key="4">
    <source>
        <dbReference type="ARBA" id="ARBA00022729"/>
    </source>
</evidence>
<evidence type="ECO:0000256" key="6">
    <source>
        <dbReference type="ARBA" id="ARBA00023295"/>
    </source>
</evidence>
<dbReference type="InterPro" id="IPR026891">
    <property type="entry name" value="Fn3-like"/>
</dbReference>
<organism evidence="8 9">
    <name type="scientific">Acidipropionibacterium acidipropionici (strain ATCC 4875 / DSM 20272 / JCM 6432 / NBRC 12425 / NCIMB 8070 / 4)</name>
    <name type="common">Propionibacterium acidipropionici</name>
    <dbReference type="NCBI Taxonomy" id="1171373"/>
    <lineage>
        <taxon>Bacteria</taxon>
        <taxon>Bacillati</taxon>
        <taxon>Actinomycetota</taxon>
        <taxon>Actinomycetes</taxon>
        <taxon>Propionibacteriales</taxon>
        <taxon>Propionibacteriaceae</taxon>
        <taxon>Acidipropionibacterium</taxon>
    </lineage>
</organism>
<dbReference type="HOGENOM" id="CLU_004542_5_1_11"/>
<name>K7RWZ1_ACIA4</name>
<reference evidence="8 9" key="1">
    <citation type="journal article" date="2012" name="BMC Genomics">
        <title>The genome sequence of Propionibacterium acidipropionici provides insights into its biotechnological and industrial potential.</title>
        <authorList>
            <person name="Parizzi L.P."/>
            <person name="Grassi M.C."/>
            <person name="Llerena L.A."/>
            <person name="Carazzolle M.F."/>
            <person name="Queiroz V.L."/>
            <person name="Lunardi I."/>
            <person name="Zeidler A.F."/>
            <person name="Teixeira P.J."/>
            <person name="Mieczkowski P."/>
            <person name="Rincones J."/>
            <person name="Pereira G.A."/>
        </authorList>
    </citation>
    <scope>NUCLEOTIDE SEQUENCE [LARGE SCALE GENOMIC DNA]</scope>
    <source>
        <strain evidence="9">ATCC 4875 / DSM 20272 / JCM 6432 / NBRC 12425 / NCIMB 8070</strain>
    </source>
</reference>
<dbReference type="InterPro" id="IPR001764">
    <property type="entry name" value="Glyco_hydro_3_N"/>
</dbReference>
<dbReference type="EC" id="3.2.1.21" evidence="3"/>
<dbReference type="EMBL" id="CP003493">
    <property type="protein sequence ID" value="AFV90946.1"/>
    <property type="molecule type" value="Genomic_DNA"/>
</dbReference>
<dbReference type="InterPro" id="IPR051915">
    <property type="entry name" value="Cellulose_Degrad_GH3"/>
</dbReference>
<evidence type="ECO:0000256" key="1">
    <source>
        <dbReference type="ARBA" id="ARBA00000448"/>
    </source>
</evidence>
<dbReference type="InterPro" id="IPR013783">
    <property type="entry name" value="Ig-like_fold"/>
</dbReference>
<dbReference type="PATRIC" id="fig|1171373.8.peg.3134"/>
<sequence length="755" mass="80469">MTTVNPPYLDPALPVHQRVSDLLGRMTPAEKVGQMTQLPVFSDPDPVLDAVPVGSILHTDHDLIDHCITRALDTRLGIPLLVADDCIHGHSFWHGATIFPSQLAQACTWLPDLVRDAARATAREVAATGIGWTFSPVLCIARDTRWGRVDETFGEDPWLIGELGSAMTAGYQSNRLDDPETVMATAKHFLAYSQTQGGRDASEADVTPRGIRSWFAPPFERAARDGIATFMLGYQAIDGVPITINEPLIRGLLKDEWGFDGLLVTDWDNVGRMVWEQKIFADYPEACAAAINAGIDIAMSTPQFFQGTLDALDAGLVTIERIDEAVARILSLKFRMGLFENPRRPDLERQRAVIASPAHQELNLDAARASLVLLANDGVLPLITDDGPAPAAPRRIALVGPSCDDRDAQIGDWARASGQGMKFLGHPGDVTTVAGGLAKLLPESWQLSVDPACTITTTAPDPAGEFFPDGQPRPAITVPAPADDAALDRAVAAAGQADVAVVVVGDNVALTGEGCSTATLELIGPQKELLERVIATGTPTVVIVVSSKPLVLPGCVDDAAALVQSFNPGLRGGQAIAELLLGLIDPVGRLPISMPRHAGQLPVHYNMVRGTHGSRYADLPFEPFRAFGEGLAYTRFHYEDAALEADQIGADDVVVATVSIVNDGDRPLTETVQAYVRHPVTPVTWADKELKGFTQVQVPPHSSATARVEVPVADCSIVDAAGHRVVPAGPCELLIGHSSIDADLTGLPFTITGQA</sequence>
<keyword evidence="6 8" id="KW-0326">Glycosidase</keyword>
<dbReference type="PRINTS" id="PR00133">
    <property type="entry name" value="GLHYDRLASE3"/>
</dbReference>
<keyword evidence="4" id="KW-0732">Signal</keyword>
<dbReference type="Pfam" id="PF14310">
    <property type="entry name" value="Fn3-like"/>
    <property type="match status" value="1"/>
</dbReference>
<dbReference type="PANTHER" id="PTHR30620:SF16">
    <property type="entry name" value="LYSOSOMAL BETA GLUCOSIDASE"/>
    <property type="match status" value="1"/>
</dbReference>
<gene>
    <name evidence="8" type="ordered locus">PACID_31860</name>
</gene>
<dbReference type="STRING" id="1171373.PACID_31860"/>
<dbReference type="InterPro" id="IPR017853">
    <property type="entry name" value="GH"/>
</dbReference>
<dbReference type="SUPFAM" id="SSF51445">
    <property type="entry name" value="(Trans)glycosidases"/>
    <property type="match status" value="1"/>
</dbReference>
<comment type="similarity">
    <text evidence="2">Belongs to the glycosyl hydrolase 3 family.</text>
</comment>
<dbReference type="eggNOG" id="COG1472">
    <property type="taxonomic scope" value="Bacteria"/>
</dbReference>
<dbReference type="Gene3D" id="2.60.40.10">
    <property type="entry name" value="Immunoglobulins"/>
    <property type="match status" value="1"/>
</dbReference>
<dbReference type="InterPro" id="IPR036962">
    <property type="entry name" value="Glyco_hydro_3_N_sf"/>
</dbReference>
<dbReference type="InterPro" id="IPR036881">
    <property type="entry name" value="Glyco_hydro_3_C_sf"/>
</dbReference>
<keyword evidence="5 8" id="KW-0378">Hydrolase</keyword>
<evidence type="ECO:0000256" key="3">
    <source>
        <dbReference type="ARBA" id="ARBA00012744"/>
    </source>
</evidence>
<accession>K7RWZ1</accession>
<evidence type="ECO:0000259" key="7">
    <source>
        <dbReference type="SMART" id="SM01217"/>
    </source>
</evidence>
<dbReference type="GO" id="GO:0008422">
    <property type="term" value="F:beta-glucosidase activity"/>
    <property type="evidence" value="ECO:0007669"/>
    <property type="project" value="UniProtKB-EC"/>
</dbReference>
<dbReference type="Pfam" id="PF01915">
    <property type="entry name" value="Glyco_hydro_3_C"/>
    <property type="match status" value="1"/>
</dbReference>
<evidence type="ECO:0000313" key="9">
    <source>
        <dbReference type="Proteomes" id="UP000000214"/>
    </source>
</evidence>
<protein>
    <recommendedName>
        <fullName evidence="3">beta-glucosidase</fullName>
        <ecNumber evidence="3">3.2.1.21</ecNumber>
    </recommendedName>
</protein>
<evidence type="ECO:0000256" key="2">
    <source>
        <dbReference type="ARBA" id="ARBA00005336"/>
    </source>
</evidence>
<evidence type="ECO:0000313" key="8">
    <source>
        <dbReference type="EMBL" id="AFV90946.1"/>
    </source>
</evidence>